<reference evidence="2 3" key="1">
    <citation type="journal article" date="2015" name="Biotechnol. Biofuels">
        <title>Enhanced degradation of softwood versus hardwood by the white-rot fungus Pycnoporus coccineus.</title>
        <authorList>
            <person name="Couturier M."/>
            <person name="Navarro D."/>
            <person name="Chevret D."/>
            <person name="Henrissat B."/>
            <person name="Piumi F."/>
            <person name="Ruiz-Duenas F.J."/>
            <person name="Martinez A.T."/>
            <person name="Grigoriev I.V."/>
            <person name="Riley R."/>
            <person name="Lipzen A."/>
            <person name="Berrin J.G."/>
            <person name="Master E.R."/>
            <person name="Rosso M.N."/>
        </authorList>
    </citation>
    <scope>NUCLEOTIDE SEQUENCE [LARGE SCALE GENOMIC DNA]</scope>
    <source>
        <strain evidence="2 3">BRFM310</strain>
    </source>
</reference>
<dbReference type="SUPFAM" id="SSF56219">
    <property type="entry name" value="DNase I-like"/>
    <property type="match status" value="1"/>
</dbReference>
<dbReference type="InterPro" id="IPR036691">
    <property type="entry name" value="Endo/exonu/phosph_ase_sf"/>
</dbReference>
<feature type="domain" description="Endonuclease/exonuclease/phosphatase" evidence="1">
    <location>
        <begin position="20"/>
        <end position="218"/>
    </location>
</feature>
<sequence>MGLAVAMNDAPATLRIWQQNLNKSADATSDLLHSASPDDFDILAIQEPYIDFLGRTRATHHWYVVYPTAHYNSAGRTRSVLLVNKRLSTNAWSPISLPSSDVSAISILSGGSRIHLFNLYVAGDHDQALHATARAARRLGQGAEEAMVWLGDFNRHHPLWDDERNHHLFTTANLARAQLLLDKVVELGLEMALPAGLPTLEAQRTKNLTRPDNVFCSERLIESLLRCEVVPHQRPPKTDHFPILTTLSTAVPLAPPQLRRNFRNVDWAAFNKTLEEALTAAPFPVAIMNSRDFDRALGRLQGAIQAAVEKEVPVTAPTPFSKRWWSKDLDGMRKKVKRLSRQAHRHRGDQTHAAHRDYRAARNIYVDHIRAAKRDHWHAWLDSVDSRSIWAAHRFVKNGSSDG</sequence>
<dbReference type="InterPro" id="IPR005135">
    <property type="entry name" value="Endo/exonuclease/phosphatase"/>
</dbReference>
<dbReference type="GO" id="GO:0003824">
    <property type="term" value="F:catalytic activity"/>
    <property type="evidence" value="ECO:0007669"/>
    <property type="project" value="InterPro"/>
</dbReference>
<dbReference type="Pfam" id="PF03372">
    <property type="entry name" value="Exo_endo_phos"/>
    <property type="match status" value="1"/>
</dbReference>
<keyword evidence="3" id="KW-1185">Reference proteome</keyword>
<dbReference type="OrthoDB" id="2717295at2759"/>
<accession>A0A1Y2IIX2</accession>
<dbReference type="STRING" id="1353009.A0A1Y2IIX2"/>
<dbReference type="AlphaFoldDB" id="A0A1Y2IIX2"/>
<gene>
    <name evidence="2" type="ORF">PYCCODRAFT_1392680</name>
</gene>
<evidence type="ECO:0000313" key="2">
    <source>
        <dbReference type="EMBL" id="OSD01078.1"/>
    </source>
</evidence>
<name>A0A1Y2IIX2_TRAC3</name>
<dbReference type="Proteomes" id="UP000193067">
    <property type="component" value="Unassembled WGS sequence"/>
</dbReference>
<proteinExistence type="predicted"/>
<dbReference type="EMBL" id="KZ084114">
    <property type="protein sequence ID" value="OSD01078.1"/>
    <property type="molecule type" value="Genomic_DNA"/>
</dbReference>
<feature type="non-terminal residue" evidence="2">
    <location>
        <position position="403"/>
    </location>
</feature>
<organism evidence="2 3">
    <name type="scientific">Trametes coccinea (strain BRFM310)</name>
    <name type="common">Pycnoporus coccineus</name>
    <dbReference type="NCBI Taxonomy" id="1353009"/>
    <lineage>
        <taxon>Eukaryota</taxon>
        <taxon>Fungi</taxon>
        <taxon>Dikarya</taxon>
        <taxon>Basidiomycota</taxon>
        <taxon>Agaricomycotina</taxon>
        <taxon>Agaricomycetes</taxon>
        <taxon>Polyporales</taxon>
        <taxon>Polyporaceae</taxon>
        <taxon>Trametes</taxon>
    </lineage>
</organism>
<dbReference type="Gene3D" id="3.60.10.10">
    <property type="entry name" value="Endonuclease/exonuclease/phosphatase"/>
    <property type="match status" value="1"/>
</dbReference>
<evidence type="ECO:0000313" key="3">
    <source>
        <dbReference type="Proteomes" id="UP000193067"/>
    </source>
</evidence>
<evidence type="ECO:0000259" key="1">
    <source>
        <dbReference type="Pfam" id="PF03372"/>
    </source>
</evidence>
<protein>
    <submittedName>
        <fullName evidence="2">DNase I-like protein</fullName>
    </submittedName>
</protein>